<evidence type="ECO:0000256" key="2">
    <source>
        <dbReference type="ARBA" id="ARBA00022598"/>
    </source>
</evidence>
<evidence type="ECO:0000313" key="4">
    <source>
        <dbReference type="EMBL" id="KAG5989769.1"/>
    </source>
</evidence>
<evidence type="ECO:0000313" key="5">
    <source>
        <dbReference type="Proteomes" id="UP000748025"/>
    </source>
</evidence>
<comment type="caution">
    <text evidence="4">The sequence shown here is derived from an EMBL/GenBank/DDBJ whole genome shotgun (WGS) entry which is preliminary data.</text>
</comment>
<comment type="similarity">
    <text evidence="1">Belongs to the ATP-dependent AMP-binding enzyme family.</text>
</comment>
<evidence type="ECO:0000259" key="3">
    <source>
        <dbReference type="Pfam" id="PF00501"/>
    </source>
</evidence>
<dbReference type="EMBL" id="SRPW01002888">
    <property type="protein sequence ID" value="KAG5989769.1"/>
    <property type="molecule type" value="Genomic_DNA"/>
</dbReference>
<dbReference type="GO" id="GO:0009898">
    <property type="term" value="C:cytoplasmic side of plasma membrane"/>
    <property type="evidence" value="ECO:0007669"/>
    <property type="project" value="TreeGrafter"/>
</dbReference>
<gene>
    <name evidence="4" type="ORF">E4U43_004436</name>
</gene>
<dbReference type="SUPFAM" id="SSF56801">
    <property type="entry name" value="Acetyl-CoA synthetase-like"/>
    <property type="match status" value="1"/>
</dbReference>
<dbReference type="Pfam" id="PF00501">
    <property type="entry name" value="AMP-binding"/>
    <property type="match status" value="1"/>
</dbReference>
<name>A0A9P7N5X4_9HYPO</name>
<proteinExistence type="inferred from homology"/>
<accession>A0A9P7N5X4</accession>
<sequence length="237" mass="26125">MPLGGLLAAAGGLVATTAYLDAKLHISKDLGHLSRLKRGEQNLISAIKAKKASGFFLFQDFARRYSTEPCIWSRQGEFTWEQTYQRVAQYGHYFKHLGVQPLQYVGIYMYNAPDFVFIWMGLLSIGAAPALINYNLASGALLHCVQISGTKFLLYDSAPDCVSRVEASAEELRALGIKPIVVDASFKAELDKYPTERPGTNCFEDTSQALPLALMYTRYVPSTIFPSLPGGTLQEVA</sequence>
<dbReference type="GO" id="GO:0044539">
    <property type="term" value="P:long-chain fatty acid import into cell"/>
    <property type="evidence" value="ECO:0007669"/>
    <property type="project" value="TreeGrafter"/>
</dbReference>
<dbReference type="InterPro" id="IPR042099">
    <property type="entry name" value="ANL_N_sf"/>
</dbReference>
<dbReference type="GO" id="GO:0004467">
    <property type="term" value="F:long-chain fatty acid-CoA ligase activity"/>
    <property type="evidence" value="ECO:0007669"/>
    <property type="project" value="TreeGrafter"/>
</dbReference>
<dbReference type="PANTHER" id="PTHR43107:SF6">
    <property type="entry name" value="ACYL-COA SYNTHETASE FAMILY PROTEIN (CEFD1), PUTATIVE (AFU_ORTHOLOGUE AFUA_6G03630)-RELATED"/>
    <property type="match status" value="1"/>
</dbReference>
<dbReference type="Proteomes" id="UP000748025">
    <property type="component" value="Unassembled WGS sequence"/>
</dbReference>
<protein>
    <recommendedName>
        <fullName evidence="3">AMP-dependent synthetase/ligase domain-containing protein</fullName>
    </recommendedName>
</protein>
<reference evidence="4" key="1">
    <citation type="journal article" date="2020" name="bioRxiv">
        <title>Whole genome comparisons of ergot fungi reveals the divergence and evolution of species within the genus Claviceps are the result of varying mechanisms driving genome evolution and host range expansion.</title>
        <authorList>
            <person name="Wyka S.A."/>
            <person name="Mondo S.J."/>
            <person name="Liu M."/>
            <person name="Dettman J."/>
            <person name="Nalam V."/>
            <person name="Broders K.D."/>
        </authorList>
    </citation>
    <scope>NUCLEOTIDE SEQUENCE</scope>
    <source>
        <strain evidence="4">CCC 602</strain>
    </source>
</reference>
<dbReference type="AlphaFoldDB" id="A0A9P7N5X4"/>
<dbReference type="Gene3D" id="3.40.50.12780">
    <property type="entry name" value="N-terminal domain of ligase-like"/>
    <property type="match status" value="1"/>
</dbReference>
<dbReference type="GO" id="GO:0005811">
    <property type="term" value="C:lipid droplet"/>
    <property type="evidence" value="ECO:0007669"/>
    <property type="project" value="TreeGrafter"/>
</dbReference>
<dbReference type="GO" id="GO:0005777">
    <property type="term" value="C:peroxisome"/>
    <property type="evidence" value="ECO:0007669"/>
    <property type="project" value="TreeGrafter"/>
</dbReference>
<dbReference type="GO" id="GO:0005324">
    <property type="term" value="F:long-chain fatty acid transmembrane transporter activity"/>
    <property type="evidence" value="ECO:0007669"/>
    <property type="project" value="TreeGrafter"/>
</dbReference>
<dbReference type="OrthoDB" id="10253869at2759"/>
<keyword evidence="5" id="KW-1185">Reference proteome</keyword>
<dbReference type="PANTHER" id="PTHR43107">
    <property type="entry name" value="LONG-CHAIN FATTY ACID TRANSPORT PROTEIN"/>
    <property type="match status" value="1"/>
</dbReference>
<feature type="domain" description="AMP-dependent synthetase/ligase" evidence="3">
    <location>
        <begin position="58"/>
        <end position="217"/>
    </location>
</feature>
<keyword evidence="2" id="KW-0436">Ligase</keyword>
<dbReference type="InterPro" id="IPR000873">
    <property type="entry name" value="AMP-dep_synth/lig_dom"/>
</dbReference>
<evidence type="ECO:0000256" key="1">
    <source>
        <dbReference type="ARBA" id="ARBA00006432"/>
    </source>
</evidence>
<organism evidence="4 5">
    <name type="scientific">Claviceps pusilla</name>
    <dbReference type="NCBI Taxonomy" id="123648"/>
    <lineage>
        <taxon>Eukaryota</taxon>
        <taxon>Fungi</taxon>
        <taxon>Dikarya</taxon>
        <taxon>Ascomycota</taxon>
        <taxon>Pezizomycotina</taxon>
        <taxon>Sordariomycetes</taxon>
        <taxon>Hypocreomycetidae</taxon>
        <taxon>Hypocreales</taxon>
        <taxon>Clavicipitaceae</taxon>
        <taxon>Claviceps</taxon>
    </lineage>
</organism>